<organism evidence="1 2">
    <name type="scientific">Heterodermia speciosa</name>
    <dbReference type="NCBI Taxonomy" id="116794"/>
    <lineage>
        <taxon>Eukaryota</taxon>
        <taxon>Fungi</taxon>
        <taxon>Dikarya</taxon>
        <taxon>Ascomycota</taxon>
        <taxon>Pezizomycotina</taxon>
        <taxon>Lecanoromycetes</taxon>
        <taxon>OSLEUM clade</taxon>
        <taxon>Lecanoromycetidae</taxon>
        <taxon>Caliciales</taxon>
        <taxon>Physciaceae</taxon>
        <taxon>Heterodermia</taxon>
    </lineage>
</organism>
<dbReference type="PANTHER" id="PTHR37540">
    <property type="entry name" value="TRANSCRIPTION FACTOR (ACR-2), PUTATIVE-RELATED-RELATED"/>
    <property type="match status" value="1"/>
</dbReference>
<sequence>MIGAASGTIAAINGQTPSGCNSIVQRHKTTSISLINRKLQNVQDATSLSTVITIVLILALEMVVDPNRDPDAANIHLAGLRNIIGLRGGYDGLPMSLVQWIIFQDFSYAVIHRTFPRFPIIPRKSPLSGAKYRAISKRVNLELGSLSSEILSSRYVPLLDPTQVDAYTELSIVIAFRESCIGDQSELELVETDYFDTIWLRAQHSLISFSSSNMFRQDSDVQNICRIVVPMFVVQTQLITYRHSPAAESLKDQFLEVIASLDLQKLWEHFHELMVWAFMFVCHSCREQAWRERFLLEVAKGGQGRMKWEWQEVRKLLLGFFFVDRLHGKDFRKMCEEVRLLDSPVKAEM</sequence>
<dbReference type="Proteomes" id="UP000664521">
    <property type="component" value="Unassembled WGS sequence"/>
</dbReference>
<keyword evidence="2" id="KW-1185">Reference proteome</keyword>
<dbReference type="AlphaFoldDB" id="A0A8H3EWD1"/>
<dbReference type="OrthoDB" id="4158087at2759"/>
<gene>
    <name evidence="1" type="ORF">HETSPECPRED_000987</name>
</gene>
<name>A0A8H3EWD1_9LECA</name>
<accession>A0A8H3EWD1</accession>
<proteinExistence type="predicted"/>
<evidence type="ECO:0000313" key="2">
    <source>
        <dbReference type="Proteomes" id="UP000664521"/>
    </source>
</evidence>
<dbReference type="EMBL" id="CAJPDS010000011">
    <property type="protein sequence ID" value="CAF9912614.1"/>
    <property type="molecule type" value="Genomic_DNA"/>
</dbReference>
<reference evidence="1" key="1">
    <citation type="submission" date="2021-03" db="EMBL/GenBank/DDBJ databases">
        <authorList>
            <person name="Tagirdzhanova G."/>
        </authorList>
    </citation>
    <scope>NUCLEOTIDE SEQUENCE</scope>
</reference>
<evidence type="ECO:0000313" key="1">
    <source>
        <dbReference type="EMBL" id="CAF9912614.1"/>
    </source>
</evidence>
<comment type="caution">
    <text evidence="1">The sequence shown here is derived from an EMBL/GenBank/DDBJ whole genome shotgun (WGS) entry which is preliminary data.</text>
</comment>
<dbReference type="PANTHER" id="PTHR37540:SF5">
    <property type="entry name" value="TRANSCRIPTION FACTOR DOMAIN-CONTAINING PROTEIN"/>
    <property type="match status" value="1"/>
</dbReference>
<protein>
    <submittedName>
        <fullName evidence="1">Uncharacterized protein</fullName>
    </submittedName>
</protein>